<evidence type="ECO:0000256" key="1">
    <source>
        <dbReference type="SAM" id="SignalP"/>
    </source>
</evidence>
<keyword evidence="1" id="KW-0732">Signal</keyword>
<accession>A0A5A7R2X6</accession>
<comment type="caution">
    <text evidence="2">The sequence shown here is derived from an EMBL/GenBank/DDBJ whole genome shotgun (WGS) entry which is preliminary data.</text>
</comment>
<dbReference type="EMBL" id="BKCP01009515">
    <property type="protein sequence ID" value="GER51097.1"/>
    <property type="molecule type" value="Genomic_DNA"/>
</dbReference>
<dbReference type="OrthoDB" id="2019862at2759"/>
<sequence>MVDKNWSLLLLLVLKWTEEEKAEKWAFLLEDSKHVVKTDAGEMRLVRGYASKFAKSPIHIGFIRMEPKSKAKIGHINKGELVERKLKKVLKNFLTLVLHVTCKYWQSFFIAGGTYPASVLSGFDHATLSAAFNVSEAELGKMFTRQNHGPIIYLSSSRHPSVWSKFLEMNQHDKLAHMKRYFRVIVRTDSFINVWSDPWIPNFASGIPGKTDVGFNTVKWPDFKNDYGWSMAILFFGLTTSAHDNKPQFLVGKNSLLRAMRDPELEAALDMSKDGLKKIINAQRESVILSAFKSIDKELV</sequence>
<dbReference type="AlphaFoldDB" id="A0A5A7R2X6"/>
<proteinExistence type="predicted"/>
<feature type="chain" id="PRO_5022929076" evidence="1">
    <location>
        <begin position="23"/>
        <end position="300"/>
    </location>
</feature>
<dbReference type="InterPro" id="IPR050253">
    <property type="entry name" value="Seed_Storage-Functional"/>
</dbReference>
<dbReference type="Gene3D" id="2.60.120.10">
    <property type="entry name" value="Jelly Rolls"/>
    <property type="match status" value="2"/>
</dbReference>
<feature type="non-terminal residue" evidence="2">
    <location>
        <position position="300"/>
    </location>
</feature>
<dbReference type="Proteomes" id="UP000325081">
    <property type="component" value="Unassembled WGS sequence"/>
</dbReference>
<gene>
    <name evidence="2" type="ORF">STAS_28455</name>
</gene>
<feature type="signal peptide" evidence="1">
    <location>
        <begin position="1"/>
        <end position="22"/>
    </location>
</feature>
<dbReference type="SUPFAM" id="SSF51182">
    <property type="entry name" value="RmlC-like cupins"/>
    <property type="match status" value="2"/>
</dbReference>
<name>A0A5A7R2X6_STRAF</name>
<evidence type="ECO:0000313" key="2">
    <source>
        <dbReference type="EMBL" id="GER51097.1"/>
    </source>
</evidence>
<dbReference type="InterPro" id="IPR011051">
    <property type="entry name" value="RmlC_Cupin_sf"/>
</dbReference>
<evidence type="ECO:0000313" key="3">
    <source>
        <dbReference type="Proteomes" id="UP000325081"/>
    </source>
</evidence>
<protein>
    <submittedName>
        <fullName evidence="2">Vicilin-like antimicrobial peptides 2-3</fullName>
    </submittedName>
</protein>
<dbReference type="PANTHER" id="PTHR31189:SF2">
    <property type="entry name" value="RMLC-LIKE CUPINS SUPERFAMILY PROTEIN"/>
    <property type="match status" value="1"/>
</dbReference>
<keyword evidence="3" id="KW-1185">Reference proteome</keyword>
<dbReference type="InterPro" id="IPR014710">
    <property type="entry name" value="RmlC-like_jellyroll"/>
</dbReference>
<reference evidence="3" key="1">
    <citation type="journal article" date="2019" name="Curr. Biol.">
        <title>Genome Sequence of Striga asiatica Provides Insight into the Evolution of Plant Parasitism.</title>
        <authorList>
            <person name="Yoshida S."/>
            <person name="Kim S."/>
            <person name="Wafula E.K."/>
            <person name="Tanskanen J."/>
            <person name="Kim Y.M."/>
            <person name="Honaas L."/>
            <person name="Yang Z."/>
            <person name="Spallek T."/>
            <person name="Conn C.E."/>
            <person name="Ichihashi Y."/>
            <person name="Cheong K."/>
            <person name="Cui S."/>
            <person name="Der J.P."/>
            <person name="Gundlach H."/>
            <person name="Jiao Y."/>
            <person name="Hori C."/>
            <person name="Ishida J.K."/>
            <person name="Kasahara H."/>
            <person name="Kiba T."/>
            <person name="Kim M.S."/>
            <person name="Koo N."/>
            <person name="Laohavisit A."/>
            <person name="Lee Y.H."/>
            <person name="Lumba S."/>
            <person name="McCourt P."/>
            <person name="Mortimer J.C."/>
            <person name="Mutuku J.M."/>
            <person name="Nomura T."/>
            <person name="Sasaki-Sekimoto Y."/>
            <person name="Seto Y."/>
            <person name="Wang Y."/>
            <person name="Wakatake T."/>
            <person name="Sakakibara H."/>
            <person name="Demura T."/>
            <person name="Yamaguchi S."/>
            <person name="Yoneyama K."/>
            <person name="Manabe R.I."/>
            <person name="Nelson D.C."/>
            <person name="Schulman A.H."/>
            <person name="Timko M.P."/>
            <person name="dePamphilis C.W."/>
            <person name="Choi D."/>
            <person name="Shirasu K."/>
        </authorList>
    </citation>
    <scope>NUCLEOTIDE SEQUENCE [LARGE SCALE GENOMIC DNA]</scope>
    <source>
        <strain evidence="3">cv. UVA1</strain>
    </source>
</reference>
<organism evidence="2 3">
    <name type="scientific">Striga asiatica</name>
    <name type="common">Asiatic witchweed</name>
    <name type="synonym">Buchnera asiatica</name>
    <dbReference type="NCBI Taxonomy" id="4170"/>
    <lineage>
        <taxon>Eukaryota</taxon>
        <taxon>Viridiplantae</taxon>
        <taxon>Streptophyta</taxon>
        <taxon>Embryophyta</taxon>
        <taxon>Tracheophyta</taxon>
        <taxon>Spermatophyta</taxon>
        <taxon>Magnoliopsida</taxon>
        <taxon>eudicotyledons</taxon>
        <taxon>Gunneridae</taxon>
        <taxon>Pentapetalae</taxon>
        <taxon>asterids</taxon>
        <taxon>lamiids</taxon>
        <taxon>Lamiales</taxon>
        <taxon>Orobanchaceae</taxon>
        <taxon>Buchnereae</taxon>
        <taxon>Striga</taxon>
    </lineage>
</organism>
<dbReference type="PANTHER" id="PTHR31189">
    <property type="entry name" value="OS03G0336100 PROTEIN-RELATED"/>
    <property type="match status" value="1"/>
</dbReference>